<keyword evidence="2" id="KW-1185">Reference proteome</keyword>
<name>A0A6P1QRB5_9FLAO</name>
<reference evidence="1 2" key="1">
    <citation type="submission" date="2018-04" db="EMBL/GenBank/DDBJ databases">
        <title>Characteristic and Complete Genome Sequencing of A Novel Member of Infective Endocarditis Causative Bacteria: Bergeyella cardium QL-PH.</title>
        <authorList>
            <person name="Pan H."/>
            <person name="Sun E."/>
            <person name="Zhang Y."/>
        </authorList>
    </citation>
    <scope>NUCLEOTIDE SEQUENCE [LARGE SCALE GENOMIC DNA]</scope>
    <source>
        <strain evidence="1 2">HPQL</strain>
    </source>
</reference>
<evidence type="ECO:0000313" key="1">
    <source>
        <dbReference type="EMBL" id="QHN64716.1"/>
    </source>
</evidence>
<dbReference type="KEGG" id="bcad:DBX24_01815"/>
<organism evidence="1 2">
    <name type="scientific">Bergeyella cardium</name>
    <dbReference type="NCBI Taxonomy" id="1585976"/>
    <lineage>
        <taxon>Bacteria</taxon>
        <taxon>Pseudomonadati</taxon>
        <taxon>Bacteroidota</taxon>
        <taxon>Flavobacteriia</taxon>
        <taxon>Flavobacteriales</taxon>
        <taxon>Weeksellaceae</taxon>
        <taxon>Bergeyella</taxon>
    </lineage>
</organism>
<evidence type="ECO:0000313" key="2">
    <source>
        <dbReference type="Proteomes" id="UP000464318"/>
    </source>
</evidence>
<dbReference type="Proteomes" id="UP000464318">
    <property type="component" value="Chromosome"/>
</dbReference>
<proteinExistence type="predicted"/>
<dbReference type="OrthoDB" id="32195at2"/>
<sequence>MKSMSLYSLMDNILTFFIVYLINSCFTSFYVNDFINNTQTFQINNARQLPIIIPTDDQLKSFKELFNNALSTKKQQFNNLISERELEIQLSEIQKALDKMVNALYTI</sequence>
<dbReference type="RefSeq" id="WP_160223789.1">
    <property type="nucleotide sequence ID" value="NZ_CP029149.1"/>
</dbReference>
<gene>
    <name evidence="1" type="ORF">DBX24_01815</name>
</gene>
<dbReference type="EMBL" id="CP029149">
    <property type="protein sequence ID" value="QHN64716.1"/>
    <property type="molecule type" value="Genomic_DNA"/>
</dbReference>
<accession>A0A6P1QRB5</accession>
<dbReference type="AlphaFoldDB" id="A0A6P1QRB5"/>
<protein>
    <submittedName>
        <fullName evidence="1">Uncharacterized protein</fullName>
    </submittedName>
</protein>